<evidence type="ECO:0000313" key="3">
    <source>
        <dbReference type="Proteomes" id="UP000544090"/>
    </source>
</evidence>
<sequence>MTAMMQETTTAALDEPAEIRFGARGEPLAVRWRDRVWPVAGEVQHWFGRRPWWKAGLPGGRGRASLVETEFWRLPVRAAATSPLRTLELCRDPRTEGWRLAKVTDAA</sequence>
<reference evidence="2 3" key="1">
    <citation type="submission" date="2020-04" db="EMBL/GenBank/DDBJ databases">
        <title>Arthrobacter sp. nov.</title>
        <authorList>
            <person name="Liu S."/>
        </authorList>
    </citation>
    <scope>NUCLEOTIDE SEQUENCE [LARGE SCALE GENOMIC DNA]</scope>
    <source>
        <strain evidence="2 3">E918</strain>
    </source>
</reference>
<evidence type="ECO:0000313" key="2">
    <source>
        <dbReference type="EMBL" id="NKX55392.1"/>
    </source>
</evidence>
<proteinExistence type="predicted"/>
<gene>
    <name evidence="2" type="ORF">HGG74_12760</name>
</gene>
<keyword evidence="3" id="KW-1185">Reference proteome</keyword>
<dbReference type="AlphaFoldDB" id="A0A7X6HDZ0"/>
<name>A0A7X6HDZ0_9MICC</name>
<dbReference type="InterPro" id="IPR045443">
    <property type="entry name" value="DUF6504"/>
</dbReference>
<dbReference type="Pfam" id="PF20114">
    <property type="entry name" value="DUF6504"/>
    <property type="match status" value="1"/>
</dbReference>
<comment type="caution">
    <text evidence="2">The sequence shown here is derived from an EMBL/GenBank/DDBJ whole genome shotgun (WGS) entry which is preliminary data.</text>
</comment>
<protein>
    <recommendedName>
        <fullName evidence="1">DUF6504 domain-containing protein</fullName>
    </recommendedName>
</protein>
<feature type="domain" description="DUF6504" evidence="1">
    <location>
        <begin position="18"/>
        <end position="105"/>
    </location>
</feature>
<dbReference type="Proteomes" id="UP000544090">
    <property type="component" value="Unassembled WGS sequence"/>
</dbReference>
<accession>A0A7X6HDZ0</accession>
<dbReference type="EMBL" id="JAAZSQ010000012">
    <property type="protein sequence ID" value="NKX55392.1"/>
    <property type="molecule type" value="Genomic_DNA"/>
</dbReference>
<evidence type="ECO:0000259" key="1">
    <source>
        <dbReference type="Pfam" id="PF20114"/>
    </source>
</evidence>
<organism evidence="2 3">
    <name type="scientific">Arthrobacter mobilis</name>
    <dbReference type="NCBI Taxonomy" id="2724944"/>
    <lineage>
        <taxon>Bacteria</taxon>
        <taxon>Bacillati</taxon>
        <taxon>Actinomycetota</taxon>
        <taxon>Actinomycetes</taxon>
        <taxon>Micrococcales</taxon>
        <taxon>Micrococcaceae</taxon>
        <taxon>Arthrobacter</taxon>
    </lineage>
</organism>